<dbReference type="CDD" id="cd00037">
    <property type="entry name" value="CLECT"/>
    <property type="match status" value="1"/>
</dbReference>
<proteinExistence type="predicted"/>
<dbReference type="PROSITE" id="PS50041">
    <property type="entry name" value="C_TYPE_LECTIN_2"/>
    <property type="match status" value="1"/>
</dbReference>
<dbReference type="AlphaFoldDB" id="A0A8C9RKY1"/>
<organism evidence="3 4">
    <name type="scientific">Scleropages formosus</name>
    <name type="common">Asian bonytongue</name>
    <name type="synonym">Osteoglossum formosum</name>
    <dbReference type="NCBI Taxonomy" id="113540"/>
    <lineage>
        <taxon>Eukaryota</taxon>
        <taxon>Metazoa</taxon>
        <taxon>Chordata</taxon>
        <taxon>Craniata</taxon>
        <taxon>Vertebrata</taxon>
        <taxon>Euteleostomi</taxon>
        <taxon>Actinopterygii</taxon>
        <taxon>Neopterygii</taxon>
        <taxon>Teleostei</taxon>
        <taxon>Osteoglossocephala</taxon>
        <taxon>Osteoglossomorpha</taxon>
        <taxon>Osteoglossiformes</taxon>
        <taxon>Osteoglossidae</taxon>
        <taxon>Scleropages</taxon>
    </lineage>
</organism>
<dbReference type="GeneTree" id="ENSGT00940000166507"/>
<reference evidence="3" key="2">
    <citation type="submission" date="2025-08" db="UniProtKB">
        <authorList>
            <consortium name="Ensembl"/>
        </authorList>
    </citation>
    <scope>IDENTIFICATION</scope>
</reference>
<feature type="domain" description="C-type lectin" evidence="2">
    <location>
        <begin position="22"/>
        <end position="132"/>
    </location>
</feature>
<evidence type="ECO:0000259" key="2">
    <source>
        <dbReference type="PROSITE" id="PS50041"/>
    </source>
</evidence>
<dbReference type="InterPro" id="IPR018378">
    <property type="entry name" value="C-type_lectin_CS"/>
</dbReference>
<protein>
    <recommendedName>
        <fullName evidence="2">C-type lectin domain-containing protein</fullName>
    </recommendedName>
</protein>
<keyword evidence="4" id="KW-1185">Reference proteome</keyword>
<accession>A0A8C9RKY1</accession>
<evidence type="ECO:0000256" key="1">
    <source>
        <dbReference type="ARBA" id="ARBA00023157"/>
    </source>
</evidence>
<sequence length="137" mass="15628">AVFHLSLETNGRMYCPPGWLNHGSNCYFLVSNSQTWINAENHCAGLGSSLVSIQNPSENQFLQSLMQMSGHSITWTGGFYFQGRWMWVDQSRFYYNNWGSTNSASSYPCVYLRSQGGWSNYQCTLAYPFICVKKLNC</sequence>
<dbReference type="InterPro" id="IPR016186">
    <property type="entry name" value="C-type_lectin-like/link_sf"/>
</dbReference>
<keyword evidence="1" id="KW-1015">Disulfide bond</keyword>
<dbReference type="PANTHER" id="PTHR22803">
    <property type="entry name" value="MANNOSE, PHOSPHOLIPASE, LECTIN RECEPTOR RELATED"/>
    <property type="match status" value="1"/>
</dbReference>
<dbReference type="InterPro" id="IPR050111">
    <property type="entry name" value="C-type_lectin/snaclec_domain"/>
</dbReference>
<reference evidence="3 4" key="1">
    <citation type="submission" date="2019-04" db="EMBL/GenBank/DDBJ databases">
        <authorList>
            <consortium name="Wellcome Sanger Institute Data Sharing"/>
        </authorList>
    </citation>
    <scope>NUCLEOTIDE SEQUENCE [LARGE SCALE GENOMIC DNA]</scope>
</reference>
<dbReference type="Pfam" id="PF00059">
    <property type="entry name" value="Lectin_C"/>
    <property type="match status" value="1"/>
</dbReference>
<evidence type="ECO:0000313" key="4">
    <source>
        <dbReference type="Proteomes" id="UP000694397"/>
    </source>
</evidence>
<name>A0A8C9RKY1_SCLFO</name>
<dbReference type="PROSITE" id="PS00615">
    <property type="entry name" value="C_TYPE_LECTIN_1"/>
    <property type="match status" value="1"/>
</dbReference>
<dbReference type="Proteomes" id="UP000694397">
    <property type="component" value="Chromosome 16"/>
</dbReference>
<dbReference type="InterPro" id="IPR001304">
    <property type="entry name" value="C-type_lectin-like"/>
</dbReference>
<dbReference type="SUPFAM" id="SSF56436">
    <property type="entry name" value="C-type lectin-like"/>
    <property type="match status" value="1"/>
</dbReference>
<dbReference type="Ensembl" id="ENSSFOT00015015733.2">
    <property type="protein sequence ID" value="ENSSFOP00015015551.2"/>
    <property type="gene ID" value="ENSSFOG00015010021.2"/>
</dbReference>
<evidence type="ECO:0000313" key="3">
    <source>
        <dbReference type="Ensembl" id="ENSSFOP00015015551.2"/>
    </source>
</evidence>
<dbReference type="SMART" id="SM00034">
    <property type="entry name" value="CLECT"/>
    <property type="match status" value="1"/>
</dbReference>
<dbReference type="OrthoDB" id="441660at2759"/>
<dbReference type="Gene3D" id="3.10.100.10">
    <property type="entry name" value="Mannose-Binding Protein A, subunit A"/>
    <property type="match status" value="1"/>
</dbReference>
<reference evidence="3" key="3">
    <citation type="submission" date="2025-09" db="UniProtKB">
        <authorList>
            <consortium name="Ensembl"/>
        </authorList>
    </citation>
    <scope>IDENTIFICATION</scope>
</reference>
<dbReference type="InterPro" id="IPR016187">
    <property type="entry name" value="CTDL_fold"/>
</dbReference>